<name>A0A3M4WIC1_PSECI</name>
<dbReference type="GeneID" id="45543019"/>
<dbReference type="RefSeq" id="WP_143008705.1">
    <property type="nucleotide sequence ID" value="NZ_BLVX01000003.1"/>
</dbReference>
<dbReference type="AlphaFoldDB" id="A0A3M4WIC1"/>
<dbReference type="Proteomes" id="UP000278332">
    <property type="component" value="Unassembled WGS sequence"/>
</dbReference>
<proteinExistence type="predicted"/>
<evidence type="ECO:0000313" key="2">
    <source>
        <dbReference type="Proteomes" id="UP000278332"/>
    </source>
</evidence>
<dbReference type="EMBL" id="RBRY01000002">
    <property type="protein sequence ID" value="RMR63397.1"/>
    <property type="molecule type" value="Genomic_DNA"/>
</dbReference>
<reference evidence="1 2" key="1">
    <citation type="submission" date="2018-08" db="EMBL/GenBank/DDBJ databases">
        <title>Recombination of ecologically and evolutionarily significant loci maintains genetic cohesion in the Pseudomonas syringae species complex.</title>
        <authorList>
            <person name="Dillon M."/>
            <person name="Thakur S."/>
            <person name="Almeida R.N.D."/>
            <person name="Weir B.S."/>
            <person name="Guttman D.S."/>
        </authorList>
    </citation>
    <scope>NUCLEOTIDE SEQUENCE [LARGE SCALE GENOMIC DNA]</scope>
    <source>
        <strain evidence="1 2">ICMP 6917</strain>
    </source>
</reference>
<comment type="caution">
    <text evidence="1">The sequence shown here is derived from an EMBL/GenBank/DDBJ whole genome shotgun (WGS) entry which is preliminary data.</text>
</comment>
<evidence type="ECO:0000313" key="1">
    <source>
        <dbReference type="EMBL" id="RMR63397.1"/>
    </source>
</evidence>
<sequence length="484" mass="52146">MEATDFLANLSPPAVPEALPDIPGGETNLLPLAALQRNLKVTFPLWGGSDPAPGRNERVVLNWDGREVAVKTFTTPITDPDTLFAEIPLAELIEGTHQLFYKVTLSTGNTNDSDPVTLTIDRTPATLAGNKDPLAFLPDLIGNRVTARYLEEHNNTLPATVPTYSPHRPGDTISWYWEQAPVGSLLAGEKTLSLVDMSLDIAIDGDVIVAGGDGQRYATYEVQDRAGNLSVLSRAALLSVDAQPIPLLMPSVRKSLPAGGGKGTLDPMLVTDGAVVVIPSEIDLQPSDLLTVYWTGITPEASHVTTTPIAAGGLEYGIPAIAVPGNIGSGREVEVYYTLTHQGGKVEESGKYLLTILPIPDARFPQPQCEQASGTPETLRLSAVPAGGADFFTRAWVFMAEKQKMNMRAEGVDKNTGGDLYFDMFKAREVTSSEIVAERVNAVLVRSFLEQLKLNAVFSVYIEVSFDGGLSYRVFRRLELTLVA</sequence>
<accession>A0A3M4WIC1</accession>
<gene>
    <name evidence="1" type="ORF">ALP84_03599</name>
</gene>
<organism evidence="1 2">
    <name type="scientific">Pseudomonas cichorii</name>
    <dbReference type="NCBI Taxonomy" id="36746"/>
    <lineage>
        <taxon>Bacteria</taxon>
        <taxon>Pseudomonadati</taxon>
        <taxon>Pseudomonadota</taxon>
        <taxon>Gammaproteobacteria</taxon>
        <taxon>Pseudomonadales</taxon>
        <taxon>Pseudomonadaceae</taxon>
        <taxon>Pseudomonas</taxon>
    </lineage>
</organism>
<protein>
    <submittedName>
        <fullName evidence="1">Uncharacterized protein</fullName>
    </submittedName>
</protein>
<dbReference type="OrthoDB" id="7031383at2"/>